<dbReference type="EMBL" id="CAADRP010001559">
    <property type="protein sequence ID" value="VFU41161.1"/>
    <property type="molecule type" value="Genomic_DNA"/>
</dbReference>
<sequence length="2422" mass="274095">MADYAAMAIEGSRISVVVFSKNYASSRWCLDELVKIIECRQKIHQVVLPIFYDTDPSEVRKQTGSYAKAFDEHEEHFKEEMEKVNRWREALAQAGNLSGWGLNNEANGYEAELIKTVVNDVACKLGNKTLHVAKHPVGISCRVQGVISLLRGARNNVGIVGIHGIAGIGKTTIAKAVFNNLYSRFEGSSFLSDVKEISDKPNGLVELQERLLHDILKPNIWKISNVYEGMNLIEERFHRKNVLVVLDDVDKREQVEALMGERCWFGDGSKIIVVTKNKHLLTEMEVDGMYHAMELDPYQSLQLFSLHAFRETRPAKDYEELSEKVVDYYKGLPLALKILGSHLSIRDKAGWKIDIAHWQNIPHDDIQAKLRVSFDALDVDSSEIFLDIACFFVRKDKDYVADIVGERYGCHPEVSFRALIGRSLIAINNSLWMHDIVREMGREIIRQRSRNNPGNCSRIVLPKDAHIVLSKEMGTEAVEGLALDIQGSFSTKSFTKMKHLQLLQITGAVHLVGSYSLLPRELIWLYWPKCPLKSLPSDFHLSELVMLDMQGSKVQKLWKGTKRCKNLLSISELPSSVLLLRINDCTSIERVSAQPQHERMLSLCVAGCRNLIEIQGMEFAGNNESYFYLDHLYSALIQAGIHTFRDDNELPRGEEISPQLLRAIEGSRISVVVFSTNYASSRWCLDELVKIIECRQKIHQVVLPIFYDTDPSDVRKQTGSYAKAFDEHEEHFKEEMEKVNRWREALAQAGNLSGWGLNNEANGYEAELIKRVVNDVACKLGNKTLHVAKHPVGISSRVRGVISLLKGARNNVGIVGIYGIAGIGKTTIAKAVFNNLYFEFEGSSFLSGVKDISDKPNGLVELQERLLHDILKPNVWKISNVYEGMNLIKERLHRKNVLVVLDDVDKREQVEALMGERCWFGDGSKIIVVTKNKHLLTEVEVDGMYHARELDRNWSLQLFSLHAFRETRPEKDYEELSEKVVDYCKGLPLALEVLGSHLSIRDKAGWKIDIAHWQNIPHDDIQAKLRVSFDALDVDSSEIFLDIACFFVGKDKDYVADIVGARYGCHPEVAFRALIGRSLIAIDTENPNSLWMHDIVRKMGREIIRQRSRNHPGNCSRIVLPKDAYTVLSKEMGTDAVEGLALDVQGSFSTKSFTKMRRLQLLQITGAHVAGSYSLLPRELIWLCWPECPLKSLPSDFHIGELVILDMQGSKVRKLWKGTKTPTAQQPESLLSSSQESGIEVTEDSLGLDEDLLDVQNAIKASTIQLAGRTVFIEERRSSSNTFRNVVLPIFYHTDPSDIRKQTGSYAKAFDEHEEHFKEEMEKVNRYEAEFIKRVVNDVACKLGNKTMHVAEHPVGISSRIQDVISLLKGARNNVGIVGIHGIAGIGKTTIAKAMFNDLYSRFEGSSFLSGVKEISDKSNRLVELQERLLHDILKPNVWKINNVYEGMNLVKKRLHRKKVLLVFDDVDKREQLEALMGERCWFGAGSKIIVVTKNKHLLTEVEVDGMYHAKELDRDQSLQLFSLHAFRETRPAKDYEELSKKVVDYCEGLPLALKILGSHLSTRDKAGWEIDIAHWRNIPHDDIQAKLRVSFDALDGDSSEIFLDIACFFVGQDKDYVADIVGARYACHPEVAFRALIGRSLIAIDTKNQNRLRMHDIVRKMGREIIRQRSRNHPENCSRIVLPKDAYTVLSKEMGSFSTKSFTKMRRLQLLQITGAHLEGSYSLLPRELIWLCWHGCPLKSLPSDFHIGELVILDMQGSKVQKLWKGTKSLVLLNLKGCNSLKSLPESMGSLKSLQTLKVDKCENLLSISELPTSRLLLSIDGCTSIERVSAPHCLSARGCRNLIEIQGNGWFFVYLDDCNNLSENSKMSLIQAANLSGWGLNNEANGYEAELIKRVVNDVACKLGNKTLHVAKHPVGISSKVRGVISLLKGARNNVGIVGIYGIAGIGKTTIAKAVFNNLYFEFEGNSFLSGVKEISDKPNGLVELQERLLHDILKPNVWKISNVYEGMNLIKERLHRKNVLVVLDDVDKREQVEALMGERCWFGDGSKIIIVTKNKHLLTEVEVDGMYHARGLDRNWSLQLFSLHAFRETRPEKDYEELSEKVVDYCKGLPLALEVLGSHLSIRDKAGWKIDIAHWQNIPYDDIQAKLRVSFDALDVDSSEIFLDIACFFVGKDKDYVADIVGARYGCHPEVAFRALIGRSLIAIDTKNRNSLWMHDIVRKMGREIIRQRSRNHPGNCSRIVLPKDAYTVLSKEMGTDAVEGLALDVQGSFSTKSFTKMRRLQLIQITGAHLAGSYSLLPRDLIWLCWPECPLKSLPSDFHIGELVILVMQGSKVRKLWKGTKSNGAKLFPMSVKVSFDRNSTKHSWIKRVPLIELEELLQGVEELELNVERLESSLIRELPKLKIIMLKNHRKIFCYR</sequence>
<evidence type="ECO:0000256" key="4">
    <source>
        <dbReference type="ARBA" id="ARBA00023027"/>
    </source>
</evidence>
<dbReference type="InterPro" id="IPR000157">
    <property type="entry name" value="TIR_dom"/>
</dbReference>
<dbReference type="Gene3D" id="3.80.10.10">
    <property type="entry name" value="Ribonuclease Inhibitor"/>
    <property type="match status" value="1"/>
</dbReference>
<dbReference type="SMART" id="SM00382">
    <property type="entry name" value="AAA"/>
    <property type="match status" value="4"/>
</dbReference>
<dbReference type="InterPro" id="IPR035897">
    <property type="entry name" value="Toll_tir_struct_dom_sf"/>
</dbReference>
<dbReference type="Pfam" id="PF01582">
    <property type="entry name" value="TIR"/>
    <property type="match status" value="3"/>
</dbReference>
<reference evidence="6" key="1">
    <citation type="submission" date="2019-03" db="EMBL/GenBank/DDBJ databases">
        <authorList>
            <person name="Mank J."/>
            <person name="Almeida P."/>
        </authorList>
    </citation>
    <scope>NUCLEOTIDE SEQUENCE</scope>
    <source>
        <strain evidence="6">78183</strain>
    </source>
</reference>
<dbReference type="SUPFAM" id="SSF52540">
    <property type="entry name" value="P-loop containing nucleoside triphosphate hydrolases"/>
    <property type="match status" value="4"/>
</dbReference>
<keyword evidence="1" id="KW-0433">Leucine-rich repeat</keyword>
<dbReference type="GO" id="GO:0007165">
    <property type="term" value="P:signal transduction"/>
    <property type="evidence" value="ECO:0007669"/>
    <property type="project" value="InterPro"/>
</dbReference>
<keyword evidence="2" id="KW-0677">Repeat</keyword>
<dbReference type="PANTHER" id="PTHR11017">
    <property type="entry name" value="LEUCINE-RICH REPEAT-CONTAINING PROTEIN"/>
    <property type="match status" value="1"/>
</dbReference>
<proteinExistence type="predicted"/>
<protein>
    <recommendedName>
        <fullName evidence="5">TIR domain-containing protein</fullName>
    </recommendedName>
</protein>
<dbReference type="GO" id="GO:0043531">
    <property type="term" value="F:ADP binding"/>
    <property type="evidence" value="ECO:0007669"/>
    <property type="project" value="InterPro"/>
</dbReference>
<dbReference type="Gene3D" id="3.40.50.300">
    <property type="entry name" value="P-loop containing nucleotide triphosphate hydrolases"/>
    <property type="match status" value="4"/>
</dbReference>
<dbReference type="InterPro" id="IPR036390">
    <property type="entry name" value="WH_DNA-bd_sf"/>
</dbReference>
<dbReference type="InterPro" id="IPR042197">
    <property type="entry name" value="Apaf_helical"/>
</dbReference>
<dbReference type="FunFam" id="3.40.50.10140:FF:000007">
    <property type="entry name" value="Disease resistance protein (TIR-NBS-LRR class)"/>
    <property type="match status" value="1"/>
</dbReference>
<keyword evidence="3" id="KW-0611">Plant defense</keyword>
<evidence type="ECO:0000313" key="6">
    <source>
        <dbReference type="EMBL" id="VFU41161.1"/>
    </source>
</evidence>
<dbReference type="PANTHER" id="PTHR11017:SF570">
    <property type="entry name" value="DISEASE RESISTANCE PROTEIN (TIR-NBS CLASS)-RELATED"/>
    <property type="match status" value="1"/>
</dbReference>
<evidence type="ECO:0000256" key="1">
    <source>
        <dbReference type="ARBA" id="ARBA00022614"/>
    </source>
</evidence>
<dbReference type="InterPro" id="IPR027417">
    <property type="entry name" value="P-loop_NTPase"/>
</dbReference>
<dbReference type="InterPro" id="IPR002182">
    <property type="entry name" value="NB-ARC"/>
</dbReference>
<dbReference type="InterPro" id="IPR058192">
    <property type="entry name" value="WHD_ROQ1-like"/>
</dbReference>
<gene>
    <name evidence="6" type="ORF">SVIM_LOCUS240752</name>
</gene>
<feature type="domain" description="TIR" evidence="5">
    <location>
        <begin position="611"/>
        <end position="780"/>
    </location>
</feature>
<dbReference type="PRINTS" id="PR00364">
    <property type="entry name" value="DISEASERSIST"/>
</dbReference>
<dbReference type="SMART" id="SM00255">
    <property type="entry name" value="TIR"/>
    <property type="match status" value="2"/>
</dbReference>
<dbReference type="Pfam" id="PF07725">
    <property type="entry name" value="LRR_3"/>
    <property type="match status" value="2"/>
</dbReference>
<dbReference type="SUPFAM" id="SSF52058">
    <property type="entry name" value="L domain-like"/>
    <property type="match status" value="2"/>
</dbReference>
<dbReference type="Pfam" id="PF00931">
    <property type="entry name" value="NB-ARC"/>
    <property type="match status" value="4"/>
</dbReference>
<dbReference type="SUPFAM" id="SSF46785">
    <property type="entry name" value="Winged helix' DNA-binding domain"/>
    <property type="match status" value="4"/>
</dbReference>
<dbReference type="SUPFAM" id="SSF52200">
    <property type="entry name" value="Toll/Interleukin receptor TIR domain"/>
    <property type="match status" value="2"/>
</dbReference>
<feature type="domain" description="TIR" evidence="5">
    <location>
        <begin position="1"/>
        <end position="125"/>
    </location>
</feature>
<dbReference type="Gene3D" id="3.40.50.10140">
    <property type="entry name" value="Toll/interleukin-1 receptor homology (TIR) domain"/>
    <property type="match status" value="3"/>
</dbReference>
<dbReference type="InterPro" id="IPR003593">
    <property type="entry name" value="AAA+_ATPase"/>
</dbReference>
<dbReference type="Pfam" id="PF23282">
    <property type="entry name" value="WHD_ROQ1"/>
    <property type="match status" value="4"/>
</dbReference>
<name>A0A6N2LJR0_SALVM</name>
<evidence type="ECO:0000256" key="3">
    <source>
        <dbReference type="ARBA" id="ARBA00022821"/>
    </source>
</evidence>
<evidence type="ECO:0000259" key="5">
    <source>
        <dbReference type="PROSITE" id="PS50104"/>
    </source>
</evidence>
<dbReference type="Gene3D" id="1.10.8.430">
    <property type="entry name" value="Helical domain of apoptotic protease-activating factors"/>
    <property type="match status" value="4"/>
</dbReference>
<dbReference type="InterPro" id="IPR044974">
    <property type="entry name" value="Disease_R_plants"/>
</dbReference>
<dbReference type="InterPro" id="IPR032675">
    <property type="entry name" value="LRR_dom_sf"/>
</dbReference>
<evidence type="ECO:0000256" key="2">
    <source>
        <dbReference type="ARBA" id="ARBA00022737"/>
    </source>
</evidence>
<organism evidence="6">
    <name type="scientific">Salix viminalis</name>
    <name type="common">Common osier</name>
    <name type="synonym">Basket willow</name>
    <dbReference type="NCBI Taxonomy" id="40686"/>
    <lineage>
        <taxon>Eukaryota</taxon>
        <taxon>Viridiplantae</taxon>
        <taxon>Streptophyta</taxon>
        <taxon>Embryophyta</taxon>
        <taxon>Tracheophyta</taxon>
        <taxon>Spermatophyta</taxon>
        <taxon>Magnoliopsida</taxon>
        <taxon>eudicotyledons</taxon>
        <taxon>Gunneridae</taxon>
        <taxon>Pentapetalae</taxon>
        <taxon>rosids</taxon>
        <taxon>fabids</taxon>
        <taxon>Malpighiales</taxon>
        <taxon>Salicaceae</taxon>
        <taxon>Saliceae</taxon>
        <taxon>Salix</taxon>
    </lineage>
</organism>
<dbReference type="GO" id="GO:0006952">
    <property type="term" value="P:defense response"/>
    <property type="evidence" value="ECO:0007669"/>
    <property type="project" value="UniProtKB-KW"/>
</dbReference>
<accession>A0A6N2LJR0</accession>
<dbReference type="PROSITE" id="PS50104">
    <property type="entry name" value="TIR"/>
    <property type="match status" value="2"/>
</dbReference>
<keyword evidence="4" id="KW-0520">NAD</keyword>
<dbReference type="InterPro" id="IPR011713">
    <property type="entry name" value="Leu-rich_rpt_3"/>
</dbReference>